<sequence length="179" mass="20839">MLHTHAPLLGAASKGPDDWAASSLTRYVTIVRDDGDWFLLTQRCWNRPTGSCNRHMLMLEPVSLDAGTGRALGRQHIFCWNQPLFLLEPYAPWAGNTFFAGTSLYFCWNRHFFCYYGHWTLFSVRLFCWNRLIHLLQLAYRFLLLRFLLEPSLSFVGTGKSICFNRVSEVFVAFDICWK</sequence>
<dbReference type="Gramene" id="AET5Gv20059800.1">
    <property type="protein sequence ID" value="AET5Gv20059800.1"/>
    <property type="gene ID" value="AET5Gv20059800"/>
</dbReference>
<protein>
    <submittedName>
        <fullName evidence="1">Uncharacterized protein</fullName>
    </submittedName>
</protein>
<organism evidence="1 2">
    <name type="scientific">Aegilops tauschii subsp. strangulata</name>
    <name type="common">Goatgrass</name>
    <dbReference type="NCBI Taxonomy" id="200361"/>
    <lineage>
        <taxon>Eukaryota</taxon>
        <taxon>Viridiplantae</taxon>
        <taxon>Streptophyta</taxon>
        <taxon>Embryophyta</taxon>
        <taxon>Tracheophyta</taxon>
        <taxon>Spermatophyta</taxon>
        <taxon>Magnoliopsida</taxon>
        <taxon>Liliopsida</taxon>
        <taxon>Poales</taxon>
        <taxon>Poaceae</taxon>
        <taxon>BOP clade</taxon>
        <taxon>Pooideae</taxon>
        <taxon>Triticodae</taxon>
        <taxon>Triticeae</taxon>
        <taxon>Triticinae</taxon>
        <taxon>Aegilops</taxon>
    </lineage>
</organism>
<dbReference type="Proteomes" id="UP000015105">
    <property type="component" value="Chromosome 5D"/>
</dbReference>
<name>A0A453JHB2_AEGTS</name>
<keyword evidence="2" id="KW-1185">Reference proteome</keyword>
<evidence type="ECO:0000313" key="1">
    <source>
        <dbReference type="EnsemblPlants" id="AET5Gv20059800.1"/>
    </source>
</evidence>
<accession>A0A453JHB2</accession>
<proteinExistence type="predicted"/>
<reference evidence="1" key="5">
    <citation type="journal article" date="2021" name="G3 (Bethesda)">
        <title>Aegilops tauschii genome assembly Aet v5.0 features greater sequence contiguity and improved annotation.</title>
        <authorList>
            <person name="Wang L."/>
            <person name="Zhu T."/>
            <person name="Rodriguez J.C."/>
            <person name="Deal K.R."/>
            <person name="Dubcovsky J."/>
            <person name="McGuire P.E."/>
            <person name="Lux T."/>
            <person name="Spannagl M."/>
            <person name="Mayer K.F.X."/>
            <person name="Baldrich P."/>
            <person name="Meyers B.C."/>
            <person name="Huo N."/>
            <person name="Gu Y.Q."/>
            <person name="Zhou H."/>
            <person name="Devos K.M."/>
            <person name="Bennetzen J.L."/>
            <person name="Unver T."/>
            <person name="Budak H."/>
            <person name="Gulick P.J."/>
            <person name="Galiba G."/>
            <person name="Kalapos B."/>
            <person name="Nelson D.R."/>
            <person name="Li P."/>
            <person name="You F.M."/>
            <person name="Luo M.C."/>
            <person name="Dvorak J."/>
        </authorList>
    </citation>
    <scope>NUCLEOTIDE SEQUENCE [LARGE SCALE GENOMIC DNA]</scope>
    <source>
        <strain evidence="1">cv. AL8/78</strain>
    </source>
</reference>
<reference evidence="1" key="4">
    <citation type="submission" date="2019-03" db="UniProtKB">
        <authorList>
            <consortium name="EnsemblPlants"/>
        </authorList>
    </citation>
    <scope>IDENTIFICATION</scope>
</reference>
<reference evidence="1" key="3">
    <citation type="journal article" date="2017" name="Nature">
        <title>Genome sequence of the progenitor of the wheat D genome Aegilops tauschii.</title>
        <authorList>
            <person name="Luo M.C."/>
            <person name="Gu Y.Q."/>
            <person name="Puiu D."/>
            <person name="Wang H."/>
            <person name="Twardziok S.O."/>
            <person name="Deal K.R."/>
            <person name="Huo N."/>
            <person name="Zhu T."/>
            <person name="Wang L."/>
            <person name="Wang Y."/>
            <person name="McGuire P.E."/>
            <person name="Liu S."/>
            <person name="Long H."/>
            <person name="Ramasamy R.K."/>
            <person name="Rodriguez J.C."/>
            <person name="Van S.L."/>
            <person name="Yuan L."/>
            <person name="Wang Z."/>
            <person name="Xia Z."/>
            <person name="Xiao L."/>
            <person name="Anderson O.D."/>
            <person name="Ouyang S."/>
            <person name="Liang Y."/>
            <person name="Zimin A.V."/>
            <person name="Pertea G."/>
            <person name="Qi P."/>
            <person name="Bennetzen J.L."/>
            <person name="Dai X."/>
            <person name="Dawson M.W."/>
            <person name="Muller H.G."/>
            <person name="Kugler K."/>
            <person name="Rivarola-Duarte L."/>
            <person name="Spannagl M."/>
            <person name="Mayer K.F.X."/>
            <person name="Lu F.H."/>
            <person name="Bevan M.W."/>
            <person name="Leroy P."/>
            <person name="Li P."/>
            <person name="You F.M."/>
            <person name="Sun Q."/>
            <person name="Liu Z."/>
            <person name="Lyons E."/>
            <person name="Wicker T."/>
            <person name="Salzberg S.L."/>
            <person name="Devos K.M."/>
            <person name="Dvorak J."/>
        </authorList>
    </citation>
    <scope>NUCLEOTIDE SEQUENCE [LARGE SCALE GENOMIC DNA]</scope>
    <source>
        <strain evidence="1">cv. AL8/78</strain>
    </source>
</reference>
<evidence type="ECO:0000313" key="2">
    <source>
        <dbReference type="Proteomes" id="UP000015105"/>
    </source>
</evidence>
<dbReference type="AlphaFoldDB" id="A0A453JHB2"/>
<dbReference type="EnsemblPlants" id="AET5Gv20059800.1">
    <property type="protein sequence ID" value="AET5Gv20059800.1"/>
    <property type="gene ID" value="AET5Gv20059800"/>
</dbReference>
<reference evidence="2" key="1">
    <citation type="journal article" date="2014" name="Science">
        <title>Ancient hybridizations among the ancestral genomes of bread wheat.</title>
        <authorList>
            <consortium name="International Wheat Genome Sequencing Consortium,"/>
            <person name="Marcussen T."/>
            <person name="Sandve S.R."/>
            <person name="Heier L."/>
            <person name="Spannagl M."/>
            <person name="Pfeifer M."/>
            <person name="Jakobsen K.S."/>
            <person name="Wulff B.B."/>
            <person name="Steuernagel B."/>
            <person name="Mayer K.F."/>
            <person name="Olsen O.A."/>
        </authorList>
    </citation>
    <scope>NUCLEOTIDE SEQUENCE [LARGE SCALE GENOMIC DNA]</scope>
    <source>
        <strain evidence="2">cv. AL8/78</strain>
    </source>
</reference>
<reference evidence="2" key="2">
    <citation type="journal article" date="2017" name="Nat. Plants">
        <title>The Aegilops tauschii genome reveals multiple impacts of transposons.</title>
        <authorList>
            <person name="Zhao G."/>
            <person name="Zou C."/>
            <person name="Li K."/>
            <person name="Wang K."/>
            <person name="Li T."/>
            <person name="Gao L."/>
            <person name="Zhang X."/>
            <person name="Wang H."/>
            <person name="Yang Z."/>
            <person name="Liu X."/>
            <person name="Jiang W."/>
            <person name="Mao L."/>
            <person name="Kong X."/>
            <person name="Jiao Y."/>
            <person name="Jia J."/>
        </authorList>
    </citation>
    <scope>NUCLEOTIDE SEQUENCE [LARGE SCALE GENOMIC DNA]</scope>
    <source>
        <strain evidence="2">cv. AL8/78</strain>
    </source>
</reference>